<dbReference type="GO" id="GO:0045087">
    <property type="term" value="P:innate immune response"/>
    <property type="evidence" value="ECO:0007669"/>
    <property type="project" value="UniProtKB-KW"/>
</dbReference>
<dbReference type="EMBL" id="CAUIWU010000006">
    <property type="protein sequence ID" value="CAJ1048344.1"/>
    <property type="molecule type" value="Genomic_DNA"/>
</dbReference>
<reference evidence="20" key="1">
    <citation type="submission" date="2023-08" db="EMBL/GenBank/DDBJ databases">
        <authorList>
            <person name="Alioto T."/>
            <person name="Alioto T."/>
            <person name="Gomez Garrido J."/>
        </authorList>
    </citation>
    <scope>NUCLEOTIDE SEQUENCE</scope>
</reference>
<keyword evidence="9" id="KW-0677">Repeat</keyword>
<evidence type="ECO:0000256" key="3">
    <source>
        <dbReference type="ARBA" id="ARBA00004613"/>
    </source>
</evidence>
<dbReference type="InterPro" id="IPR036910">
    <property type="entry name" value="HMG_box_dom_sf"/>
</dbReference>
<keyword evidence="15" id="KW-0395">Inflammatory response</keyword>
<dbReference type="GO" id="GO:0003677">
    <property type="term" value="F:DNA binding"/>
    <property type="evidence" value="ECO:0007669"/>
    <property type="project" value="UniProtKB-UniRule"/>
</dbReference>
<dbReference type="AlphaFoldDB" id="A0AAV1EI43"/>
<evidence type="ECO:0000256" key="7">
    <source>
        <dbReference type="ARBA" id="ARBA00022525"/>
    </source>
</evidence>
<evidence type="ECO:0000256" key="2">
    <source>
        <dbReference type="ARBA" id="ARBA00004496"/>
    </source>
</evidence>
<accession>A0AAV1EI43</accession>
<organism evidence="20 21">
    <name type="scientific">Xyrichtys novacula</name>
    <name type="common">Pearly razorfish</name>
    <name type="synonym">Hemipteronotus novacula</name>
    <dbReference type="NCBI Taxonomy" id="13765"/>
    <lineage>
        <taxon>Eukaryota</taxon>
        <taxon>Metazoa</taxon>
        <taxon>Chordata</taxon>
        <taxon>Craniata</taxon>
        <taxon>Vertebrata</taxon>
        <taxon>Euteleostomi</taxon>
        <taxon>Actinopterygii</taxon>
        <taxon>Neopterygii</taxon>
        <taxon>Teleostei</taxon>
        <taxon>Neoteleostei</taxon>
        <taxon>Acanthomorphata</taxon>
        <taxon>Eupercaria</taxon>
        <taxon>Labriformes</taxon>
        <taxon>Labridae</taxon>
        <taxon>Xyrichtys</taxon>
    </lineage>
</organism>
<feature type="DNA-binding region" description="HMG box" evidence="17">
    <location>
        <begin position="97"/>
        <end position="161"/>
    </location>
</feature>
<dbReference type="Pfam" id="PF09011">
    <property type="entry name" value="HMG_box_2"/>
    <property type="match status" value="1"/>
</dbReference>
<gene>
    <name evidence="20" type="ORF">XNOV1_A037223</name>
</gene>
<dbReference type="PROSITE" id="PS50118">
    <property type="entry name" value="HMG_BOX_2"/>
    <property type="match status" value="2"/>
</dbReference>
<dbReference type="Gene3D" id="1.10.30.10">
    <property type="entry name" value="High mobility group box domain"/>
    <property type="match status" value="2"/>
</dbReference>
<evidence type="ECO:0000256" key="14">
    <source>
        <dbReference type="ARBA" id="ARBA00023172"/>
    </source>
</evidence>
<evidence type="ECO:0000256" key="9">
    <source>
        <dbReference type="ARBA" id="ARBA00022737"/>
    </source>
</evidence>
<feature type="region of interest" description="Disordered" evidence="18">
    <location>
        <begin position="138"/>
        <end position="176"/>
    </location>
</feature>
<evidence type="ECO:0000256" key="17">
    <source>
        <dbReference type="PROSITE-ProRule" id="PRU00267"/>
    </source>
</evidence>
<evidence type="ECO:0000256" key="5">
    <source>
        <dbReference type="ARBA" id="ARBA00022454"/>
    </source>
</evidence>
<keyword evidence="5" id="KW-0158">Chromosome</keyword>
<evidence type="ECO:0000313" key="20">
    <source>
        <dbReference type="EMBL" id="CAJ1048344.1"/>
    </source>
</evidence>
<evidence type="ECO:0000313" key="21">
    <source>
        <dbReference type="Proteomes" id="UP001178508"/>
    </source>
</evidence>
<dbReference type="PANTHER" id="PTHR48112:SF3">
    <property type="entry name" value="HIGH MOBILITY GROUP PROTEIN B2"/>
    <property type="match status" value="1"/>
</dbReference>
<dbReference type="PRINTS" id="PR00886">
    <property type="entry name" value="HIGHMOBLTY12"/>
</dbReference>
<dbReference type="GO" id="GO:0005576">
    <property type="term" value="C:extracellular region"/>
    <property type="evidence" value="ECO:0007669"/>
    <property type="project" value="UniProtKB-SubCell"/>
</dbReference>
<keyword evidence="21" id="KW-1185">Reference proteome</keyword>
<feature type="domain" description="HMG box" evidence="19">
    <location>
        <begin position="9"/>
        <end position="79"/>
    </location>
</feature>
<evidence type="ECO:0000256" key="10">
    <source>
        <dbReference type="ARBA" id="ARBA00022859"/>
    </source>
</evidence>
<keyword evidence="11" id="KW-0558">Oxidation</keyword>
<feature type="region of interest" description="Disordered" evidence="18">
    <location>
        <begin position="77"/>
        <end position="100"/>
    </location>
</feature>
<keyword evidence="12 17" id="KW-0238">DNA-binding</keyword>
<evidence type="ECO:0000256" key="1">
    <source>
        <dbReference type="ARBA" id="ARBA00004286"/>
    </source>
</evidence>
<evidence type="ECO:0000256" key="15">
    <source>
        <dbReference type="ARBA" id="ARBA00023198"/>
    </source>
</evidence>
<keyword evidence="6" id="KW-0963">Cytoplasm</keyword>
<keyword evidence="14" id="KW-0233">DNA recombination</keyword>
<proteinExistence type="inferred from homology"/>
<keyword evidence="13" id="KW-1015">Disulfide bond</keyword>
<keyword evidence="8" id="KW-0399">Innate immunity</keyword>
<dbReference type="CDD" id="cd21978">
    <property type="entry name" value="HMG-box_HMGB_rpt1"/>
    <property type="match status" value="1"/>
</dbReference>
<comment type="similarity">
    <text evidence="4">Belongs to the HMGB family.</text>
</comment>
<evidence type="ECO:0000256" key="4">
    <source>
        <dbReference type="ARBA" id="ARBA00008774"/>
    </source>
</evidence>
<evidence type="ECO:0000256" key="13">
    <source>
        <dbReference type="ARBA" id="ARBA00023157"/>
    </source>
</evidence>
<dbReference type="GO" id="GO:0006954">
    <property type="term" value="P:inflammatory response"/>
    <property type="evidence" value="ECO:0007669"/>
    <property type="project" value="UniProtKB-KW"/>
</dbReference>
<keyword evidence="16 17" id="KW-0539">Nucleus</keyword>
<comment type="subcellular location">
    <subcellularLocation>
        <location evidence="1">Chromosome</location>
    </subcellularLocation>
    <subcellularLocation>
        <location evidence="2">Cytoplasm</location>
    </subcellularLocation>
    <subcellularLocation>
        <location evidence="3">Secreted</location>
    </subcellularLocation>
</comment>
<sequence length="176" mass="20824">MMRKDVNKPKGKTSAYAFFVQTCREEHRKKNPEQSVNFAEFSKKCSERWKALSASDKKCFEDMAKADKVRYNREMRDYVPPKGFGKRGRKRKDPNAPKRPPSAFFVFCSEYRPSVKQQYPGLSIGDCAKKLGEMMKMRMRTRTSREGRTRLKRERERERARERQVGVCVSEHRQVE</sequence>
<dbReference type="GO" id="GO:0005634">
    <property type="term" value="C:nucleus"/>
    <property type="evidence" value="ECO:0007669"/>
    <property type="project" value="UniProtKB-UniRule"/>
</dbReference>
<dbReference type="GO" id="GO:0005737">
    <property type="term" value="C:cytoplasm"/>
    <property type="evidence" value="ECO:0007669"/>
    <property type="project" value="UniProtKB-SubCell"/>
</dbReference>
<evidence type="ECO:0000256" key="6">
    <source>
        <dbReference type="ARBA" id="ARBA00022490"/>
    </source>
</evidence>
<evidence type="ECO:0000256" key="16">
    <source>
        <dbReference type="ARBA" id="ARBA00023242"/>
    </source>
</evidence>
<name>A0AAV1EI43_XYRNO</name>
<evidence type="ECO:0000256" key="11">
    <source>
        <dbReference type="ARBA" id="ARBA00023097"/>
    </source>
</evidence>
<evidence type="ECO:0000259" key="19">
    <source>
        <dbReference type="PROSITE" id="PS50118"/>
    </source>
</evidence>
<comment type="caution">
    <text evidence="20">The sequence shown here is derived from an EMBL/GenBank/DDBJ whole genome shotgun (WGS) entry which is preliminary data.</text>
</comment>
<dbReference type="FunFam" id="1.10.30.10:FF:000006">
    <property type="entry name" value="High mobility group protein B1"/>
    <property type="match status" value="1"/>
</dbReference>
<dbReference type="Proteomes" id="UP001178508">
    <property type="component" value="Unassembled WGS sequence"/>
</dbReference>
<feature type="DNA-binding region" description="HMG box" evidence="17">
    <location>
        <begin position="9"/>
        <end position="79"/>
    </location>
</feature>
<dbReference type="SUPFAM" id="SSF47095">
    <property type="entry name" value="HMG-box"/>
    <property type="match status" value="2"/>
</dbReference>
<keyword evidence="10" id="KW-0391">Immunity</keyword>
<dbReference type="Pfam" id="PF00505">
    <property type="entry name" value="HMG_box"/>
    <property type="match status" value="1"/>
</dbReference>
<dbReference type="SMART" id="SM00398">
    <property type="entry name" value="HMG"/>
    <property type="match status" value="2"/>
</dbReference>
<evidence type="ECO:0000256" key="8">
    <source>
        <dbReference type="ARBA" id="ARBA00022588"/>
    </source>
</evidence>
<keyword evidence="7" id="KW-0964">Secreted</keyword>
<dbReference type="PANTHER" id="PTHR48112">
    <property type="entry name" value="HIGH MOBILITY GROUP PROTEIN DSP1"/>
    <property type="match status" value="1"/>
</dbReference>
<feature type="compositionally biased region" description="Basic and acidic residues" evidence="18">
    <location>
        <begin position="143"/>
        <end position="176"/>
    </location>
</feature>
<feature type="domain" description="HMG box" evidence="19">
    <location>
        <begin position="97"/>
        <end position="161"/>
    </location>
</feature>
<protein>
    <recommendedName>
        <fullName evidence="19">HMG box domain-containing protein</fullName>
    </recommendedName>
</protein>
<evidence type="ECO:0000256" key="12">
    <source>
        <dbReference type="ARBA" id="ARBA00023125"/>
    </source>
</evidence>
<dbReference type="GO" id="GO:0006357">
    <property type="term" value="P:regulation of transcription by RNA polymerase II"/>
    <property type="evidence" value="ECO:0007669"/>
    <property type="project" value="TreeGrafter"/>
</dbReference>
<dbReference type="InterPro" id="IPR050342">
    <property type="entry name" value="HMGB"/>
</dbReference>
<evidence type="ECO:0000256" key="18">
    <source>
        <dbReference type="SAM" id="MobiDB-lite"/>
    </source>
</evidence>
<dbReference type="GO" id="GO:0005694">
    <property type="term" value="C:chromosome"/>
    <property type="evidence" value="ECO:0007669"/>
    <property type="project" value="UniProtKB-SubCell"/>
</dbReference>
<dbReference type="InterPro" id="IPR009071">
    <property type="entry name" value="HMG_box_dom"/>
</dbReference>
<dbReference type="GO" id="GO:0006310">
    <property type="term" value="P:DNA recombination"/>
    <property type="evidence" value="ECO:0007669"/>
    <property type="project" value="UniProtKB-KW"/>
</dbReference>